<keyword evidence="6" id="KW-1185">Reference proteome</keyword>
<dbReference type="Proteomes" id="UP000525987">
    <property type="component" value="Unassembled WGS sequence"/>
</dbReference>
<dbReference type="InterPro" id="IPR010499">
    <property type="entry name" value="AraC_E-bd"/>
</dbReference>
<name>A0A7W5BVC3_9GAMM</name>
<gene>
    <name evidence="5" type="ORF">FHR96_000669</name>
</gene>
<proteinExistence type="predicted"/>
<evidence type="ECO:0000313" key="5">
    <source>
        <dbReference type="EMBL" id="MBB3139822.1"/>
    </source>
</evidence>
<keyword evidence="1" id="KW-0805">Transcription regulation</keyword>
<protein>
    <submittedName>
        <fullName evidence="5">AraC family transcriptional regulator</fullName>
    </submittedName>
</protein>
<comment type="caution">
    <text evidence="5">The sequence shown here is derived from an EMBL/GenBank/DDBJ whole genome shotgun (WGS) entry which is preliminary data.</text>
</comment>
<evidence type="ECO:0000256" key="1">
    <source>
        <dbReference type="ARBA" id="ARBA00023015"/>
    </source>
</evidence>
<dbReference type="InterPro" id="IPR011256">
    <property type="entry name" value="Reg_factor_effector_dom_sf"/>
</dbReference>
<dbReference type="Gene3D" id="1.10.10.60">
    <property type="entry name" value="Homeodomain-like"/>
    <property type="match status" value="2"/>
</dbReference>
<dbReference type="Gene3D" id="3.20.80.10">
    <property type="entry name" value="Regulatory factor, effector binding domain"/>
    <property type="match status" value="1"/>
</dbReference>
<dbReference type="GO" id="GO:0043565">
    <property type="term" value="F:sequence-specific DNA binding"/>
    <property type="evidence" value="ECO:0007669"/>
    <property type="project" value="InterPro"/>
</dbReference>
<evidence type="ECO:0000256" key="2">
    <source>
        <dbReference type="ARBA" id="ARBA00023125"/>
    </source>
</evidence>
<evidence type="ECO:0000256" key="3">
    <source>
        <dbReference type="ARBA" id="ARBA00023163"/>
    </source>
</evidence>
<dbReference type="Pfam" id="PF12833">
    <property type="entry name" value="HTH_18"/>
    <property type="match status" value="1"/>
</dbReference>
<dbReference type="SMART" id="SM00871">
    <property type="entry name" value="AraC_E_bind"/>
    <property type="match status" value="1"/>
</dbReference>
<accession>A0A7W5BVC3</accession>
<dbReference type="InterPro" id="IPR018062">
    <property type="entry name" value="HTH_AraC-typ_CS"/>
</dbReference>
<dbReference type="InterPro" id="IPR029442">
    <property type="entry name" value="GyrI-like"/>
</dbReference>
<dbReference type="PANTHER" id="PTHR40055:SF1">
    <property type="entry name" value="TRANSCRIPTIONAL REGULATOR YGIV-RELATED"/>
    <property type="match status" value="1"/>
</dbReference>
<dbReference type="EMBL" id="JACHXM010000002">
    <property type="protein sequence ID" value="MBB3139822.1"/>
    <property type="molecule type" value="Genomic_DNA"/>
</dbReference>
<dbReference type="PROSITE" id="PS00041">
    <property type="entry name" value="HTH_ARAC_FAMILY_1"/>
    <property type="match status" value="1"/>
</dbReference>
<dbReference type="PRINTS" id="PR00032">
    <property type="entry name" value="HTHARAC"/>
</dbReference>
<dbReference type="SUPFAM" id="SSF55136">
    <property type="entry name" value="Probable bacterial effector-binding domain"/>
    <property type="match status" value="1"/>
</dbReference>
<dbReference type="InterPro" id="IPR050908">
    <property type="entry name" value="SmbC-like"/>
</dbReference>
<feature type="domain" description="HTH araC/xylS-type" evidence="4">
    <location>
        <begin position="14"/>
        <end position="113"/>
    </location>
</feature>
<evidence type="ECO:0000259" key="4">
    <source>
        <dbReference type="PROSITE" id="PS01124"/>
    </source>
</evidence>
<dbReference type="SUPFAM" id="SSF46689">
    <property type="entry name" value="Homeodomain-like"/>
    <property type="match status" value="2"/>
</dbReference>
<dbReference type="GO" id="GO:0003700">
    <property type="term" value="F:DNA-binding transcription factor activity"/>
    <property type="evidence" value="ECO:0007669"/>
    <property type="project" value="InterPro"/>
</dbReference>
<sequence length="288" mass="33107">MKDSRVAAYAARFDRVFAHIDEHLGETLTVEHLSRVANFSKYHFHRQFSLYAGISVARYIQLMRLRRASYRLAFEAETSILDIALEAGFENPESFARAFKKAFGQTPTRFRRAADWRPWTQTYQLPRRERRHPMDVTLIDFPDTRVAVLEHRGDPALINASAQTFIEWRKATGLSPVATAETLGIAYDDPATTPPAQFRFDICGSVSARVPDNEHGIVNKRIPGGRCAVVRHRGSHDRLDEAAYYLYREWLPESGEELRDFPLFFHYRNLMPETPEHALVTDVCLPLV</sequence>
<dbReference type="AlphaFoldDB" id="A0A7W5BVC3"/>
<evidence type="ECO:0000313" key="6">
    <source>
        <dbReference type="Proteomes" id="UP000525987"/>
    </source>
</evidence>
<dbReference type="InterPro" id="IPR018060">
    <property type="entry name" value="HTH_AraC"/>
</dbReference>
<dbReference type="SMART" id="SM00342">
    <property type="entry name" value="HTH_ARAC"/>
    <property type="match status" value="1"/>
</dbReference>
<dbReference type="InterPro" id="IPR009057">
    <property type="entry name" value="Homeodomain-like_sf"/>
</dbReference>
<dbReference type="PANTHER" id="PTHR40055">
    <property type="entry name" value="TRANSCRIPTIONAL REGULATOR YGIV-RELATED"/>
    <property type="match status" value="1"/>
</dbReference>
<keyword evidence="3" id="KW-0804">Transcription</keyword>
<keyword evidence="2" id="KW-0238">DNA-binding</keyword>
<dbReference type="InterPro" id="IPR020449">
    <property type="entry name" value="Tscrpt_reg_AraC-type_HTH"/>
</dbReference>
<organism evidence="5 6">
    <name type="scientific">Halomonas organivorans</name>
    <dbReference type="NCBI Taxonomy" id="257772"/>
    <lineage>
        <taxon>Bacteria</taxon>
        <taxon>Pseudomonadati</taxon>
        <taxon>Pseudomonadota</taxon>
        <taxon>Gammaproteobacteria</taxon>
        <taxon>Oceanospirillales</taxon>
        <taxon>Halomonadaceae</taxon>
        <taxon>Halomonas</taxon>
    </lineage>
</organism>
<reference evidence="5 6" key="1">
    <citation type="submission" date="2020-08" db="EMBL/GenBank/DDBJ databases">
        <title>Genomic Encyclopedia of Type Strains, Phase III (KMG-III): the genomes of soil and plant-associated and newly described type strains.</title>
        <authorList>
            <person name="Whitman W."/>
        </authorList>
    </citation>
    <scope>NUCLEOTIDE SEQUENCE [LARGE SCALE GENOMIC DNA]</scope>
    <source>
        <strain evidence="5 6">CECT 5995</strain>
    </source>
</reference>
<dbReference type="RefSeq" id="WP_183386241.1">
    <property type="nucleotide sequence ID" value="NZ_JACHXM010000002.1"/>
</dbReference>
<dbReference type="Pfam" id="PF06445">
    <property type="entry name" value="GyrI-like"/>
    <property type="match status" value="1"/>
</dbReference>
<dbReference type="PROSITE" id="PS01124">
    <property type="entry name" value="HTH_ARAC_FAMILY_2"/>
    <property type="match status" value="1"/>
</dbReference>